<sequence>MKKVKSFLKLFQPRRPHFPDQSPNEDSLPYKIGSNIMIKEYNKFLERKESSGYKYQRENNGDVFIVDMSDPEHGRTVSLLQRYFNTPNNNINVDPLIDVGTDEFHFSPSGTGELIAPDVSVYPNMNHVQQPRIPYPGPPPGDKNCQLWMNQVYVRYVLGIKFHRKRNTRNDQGQYHRSMTAKLWQQGIVNPREWEFGTHQRGNNIPIACNAPGLPLFRIDIPVAQVFWDPPIPAVARYTPRVPPPLANALVNFSIDLYSIQQLVLRMQNNL</sequence>
<reference evidence="1 2" key="1">
    <citation type="submission" date="2018-08" db="EMBL/GenBank/DDBJ databases">
        <title>Genome and evolution of the arbuscular mycorrhizal fungus Diversispora epigaea (formerly Glomus versiforme) and its bacterial endosymbionts.</title>
        <authorList>
            <person name="Sun X."/>
            <person name="Fei Z."/>
            <person name="Harrison M."/>
        </authorList>
    </citation>
    <scope>NUCLEOTIDE SEQUENCE [LARGE SCALE GENOMIC DNA]</scope>
    <source>
        <strain evidence="1 2">IT104</strain>
    </source>
</reference>
<keyword evidence="2" id="KW-1185">Reference proteome</keyword>
<dbReference type="AlphaFoldDB" id="A0A397J8S4"/>
<dbReference type="EMBL" id="PQFF01000115">
    <property type="protein sequence ID" value="RHZ81180.1"/>
    <property type="molecule type" value="Genomic_DNA"/>
</dbReference>
<name>A0A397J8S4_9GLOM</name>
<comment type="caution">
    <text evidence="1">The sequence shown here is derived from an EMBL/GenBank/DDBJ whole genome shotgun (WGS) entry which is preliminary data.</text>
</comment>
<accession>A0A397J8S4</accession>
<evidence type="ECO:0000313" key="2">
    <source>
        <dbReference type="Proteomes" id="UP000266861"/>
    </source>
</evidence>
<dbReference type="Proteomes" id="UP000266861">
    <property type="component" value="Unassembled WGS sequence"/>
</dbReference>
<organism evidence="1 2">
    <name type="scientific">Diversispora epigaea</name>
    <dbReference type="NCBI Taxonomy" id="1348612"/>
    <lineage>
        <taxon>Eukaryota</taxon>
        <taxon>Fungi</taxon>
        <taxon>Fungi incertae sedis</taxon>
        <taxon>Mucoromycota</taxon>
        <taxon>Glomeromycotina</taxon>
        <taxon>Glomeromycetes</taxon>
        <taxon>Diversisporales</taxon>
        <taxon>Diversisporaceae</taxon>
        <taxon>Diversispora</taxon>
    </lineage>
</organism>
<evidence type="ECO:0000313" key="1">
    <source>
        <dbReference type="EMBL" id="RHZ81180.1"/>
    </source>
</evidence>
<proteinExistence type="predicted"/>
<gene>
    <name evidence="1" type="ORF">Glove_123g63</name>
</gene>
<dbReference type="OrthoDB" id="2341187at2759"/>
<protein>
    <submittedName>
        <fullName evidence="1">Uncharacterized protein</fullName>
    </submittedName>
</protein>